<sequence>MFSMKIILVLLMNVPEKYFIVINNYMIKVVNSFCICSFIFIFYGQFCFRQYIKIDCPFLLCFSLIFLTYFLD</sequence>
<name>I4DQJ8_PAPXU</name>
<protein>
    <submittedName>
        <fullName evidence="2">Uncharacterized protein</fullName>
    </submittedName>
</protein>
<evidence type="ECO:0000313" key="2">
    <source>
        <dbReference type="EMBL" id="BAM20188.1"/>
    </source>
</evidence>
<dbReference type="AlphaFoldDB" id="I4DQJ8"/>
<organism evidence="2">
    <name type="scientific">Papilio xuthus</name>
    <name type="common">Asian swallowtail butterfly</name>
    <dbReference type="NCBI Taxonomy" id="66420"/>
    <lineage>
        <taxon>Eukaryota</taxon>
        <taxon>Metazoa</taxon>
        <taxon>Ecdysozoa</taxon>
        <taxon>Arthropoda</taxon>
        <taxon>Hexapoda</taxon>
        <taxon>Insecta</taxon>
        <taxon>Pterygota</taxon>
        <taxon>Neoptera</taxon>
        <taxon>Endopterygota</taxon>
        <taxon>Lepidoptera</taxon>
        <taxon>Glossata</taxon>
        <taxon>Ditrysia</taxon>
        <taxon>Papilionoidea</taxon>
        <taxon>Papilionidae</taxon>
        <taxon>Papilioninae</taxon>
        <taxon>Papilio</taxon>
    </lineage>
</organism>
<keyword evidence="1" id="KW-0472">Membrane</keyword>
<keyword evidence="1" id="KW-1133">Transmembrane helix</keyword>
<keyword evidence="1" id="KW-0812">Transmembrane</keyword>
<reference evidence="2" key="1">
    <citation type="journal article" date="2012" name="BMC Biol.">
        <title>Comprehensive microarray-based analysis for stage-specific larval camouflage pattern-associated genes in the swallowtail butterfly, Papilio xuthus.</title>
        <authorList>
            <person name="Futahashi R."/>
            <person name="Shirataki H."/>
            <person name="Narita T."/>
            <person name="Mita K."/>
            <person name="Fujiwara H."/>
        </authorList>
    </citation>
    <scope>NUCLEOTIDE SEQUENCE</scope>
    <source>
        <tissue evidence="2">Epidermis</tissue>
    </source>
</reference>
<evidence type="ECO:0000256" key="1">
    <source>
        <dbReference type="SAM" id="Phobius"/>
    </source>
</evidence>
<dbReference type="EMBL" id="AK404314">
    <property type="protein sequence ID" value="BAM20188.1"/>
    <property type="molecule type" value="mRNA"/>
</dbReference>
<feature type="transmembrane region" description="Helical" evidence="1">
    <location>
        <begin position="20"/>
        <end position="42"/>
    </location>
</feature>
<accession>I4DQJ8</accession>
<proteinExistence type="evidence at transcript level"/>
<feature type="transmembrane region" description="Helical" evidence="1">
    <location>
        <begin position="54"/>
        <end position="71"/>
    </location>
</feature>